<dbReference type="PANTHER" id="PTHR33383">
    <property type="entry name" value="MEMBRANE PROTEIN INSERTION EFFICIENCY FACTOR-RELATED"/>
    <property type="match status" value="1"/>
</dbReference>
<dbReference type="AlphaFoldDB" id="A0A6J4PLG1"/>
<comment type="subcellular location">
    <subcellularLocation>
        <location evidence="1">Cell membrane</location>
        <topology evidence="1">Peripheral membrane protein</topology>
        <orientation evidence="1">Cytoplasmic side</orientation>
    </subcellularLocation>
</comment>
<accession>A0A6J4PLG1</accession>
<evidence type="ECO:0000256" key="1">
    <source>
        <dbReference type="HAMAP-Rule" id="MF_00386"/>
    </source>
</evidence>
<proteinExistence type="inferred from homology"/>
<dbReference type="NCBIfam" id="TIGR00278">
    <property type="entry name" value="membrane protein insertion efficiency factor YidD"/>
    <property type="match status" value="1"/>
</dbReference>
<dbReference type="EMBL" id="CADCUZ010000083">
    <property type="protein sequence ID" value="CAA9419341.1"/>
    <property type="molecule type" value="Genomic_DNA"/>
</dbReference>
<protein>
    <recommendedName>
        <fullName evidence="1">Putative membrane protein insertion efficiency factor</fullName>
    </recommendedName>
</protein>
<keyword evidence="1" id="KW-0472">Membrane</keyword>
<name>A0A6J4PLG1_9ACTN</name>
<dbReference type="InterPro" id="IPR002696">
    <property type="entry name" value="Membr_insert_effic_factor_YidD"/>
</dbReference>
<dbReference type="HAMAP" id="MF_00386">
    <property type="entry name" value="UPF0161_YidD"/>
    <property type="match status" value="1"/>
</dbReference>
<comment type="similarity">
    <text evidence="1">Belongs to the UPF0161 family.</text>
</comment>
<keyword evidence="1" id="KW-1003">Cell membrane</keyword>
<gene>
    <name evidence="2" type="ORF">AVDCRST_MAG55-1878</name>
</gene>
<comment type="function">
    <text evidence="1">Could be involved in insertion of integral membrane proteins into the membrane.</text>
</comment>
<sequence length="78" mass="8793">MVADKVEGMVGRVFISMIRVYQRFVSPLFPPSCRFTPNCSRYTIQAIQKHGPLRGGAMGAWRILRCNPFSKGGYDPVE</sequence>
<reference evidence="2" key="1">
    <citation type="submission" date="2020-02" db="EMBL/GenBank/DDBJ databases">
        <authorList>
            <person name="Meier V. D."/>
        </authorList>
    </citation>
    <scope>NUCLEOTIDE SEQUENCE</scope>
    <source>
        <strain evidence="2">AVDCRST_MAG55</strain>
    </source>
</reference>
<evidence type="ECO:0000313" key="2">
    <source>
        <dbReference type="EMBL" id="CAA9419341.1"/>
    </source>
</evidence>
<dbReference type="GO" id="GO:0005886">
    <property type="term" value="C:plasma membrane"/>
    <property type="evidence" value="ECO:0007669"/>
    <property type="project" value="UniProtKB-SubCell"/>
</dbReference>
<dbReference type="PANTHER" id="PTHR33383:SF1">
    <property type="entry name" value="MEMBRANE PROTEIN INSERTION EFFICIENCY FACTOR-RELATED"/>
    <property type="match status" value="1"/>
</dbReference>
<dbReference type="Pfam" id="PF01809">
    <property type="entry name" value="YidD"/>
    <property type="match status" value="1"/>
</dbReference>
<dbReference type="SMART" id="SM01234">
    <property type="entry name" value="Haemolytic"/>
    <property type="match status" value="1"/>
</dbReference>
<organism evidence="2">
    <name type="scientific">uncultured Rubrobacteraceae bacterium</name>
    <dbReference type="NCBI Taxonomy" id="349277"/>
    <lineage>
        <taxon>Bacteria</taxon>
        <taxon>Bacillati</taxon>
        <taxon>Actinomycetota</taxon>
        <taxon>Rubrobacteria</taxon>
        <taxon>Rubrobacterales</taxon>
        <taxon>Rubrobacteraceae</taxon>
        <taxon>environmental samples</taxon>
    </lineage>
</organism>